<dbReference type="STRING" id="720554.Clocl_2029"/>
<reference evidence="8" key="1">
    <citation type="submission" date="2011-12" db="EMBL/GenBank/DDBJ databases">
        <title>Complete sequence of Clostridium clariflavum DSM 19732.</title>
        <authorList>
            <consortium name="US DOE Joint Genome Institute"/>
            <person name="Lucas S."/>
            <person name="Han J."/>
            <person name="Lapidus A."/>
            <person name="Cheng J.-F."/>
            <person name="Goodwin L."/>
            <person name="Pitluck S."/>
            <person name="Peters L."/>
            <person name="Teshima H."/>
            <person name="Detter J.C."/>
            <person name="Han C."/>
            <person name="Tapia R."/>
            <person name="Land M."/>
            <person name="Hauser L."/>
            <person name="Kyrpides N."/>
            <person name="Ivanova N."/>
            <person name="Pagani I."/>
            <person name="Kitzmiller T."/>
            <person name="Lynd L."/>
            <person name="Izquierdo J."/>
            <person name="Woyke T."/>
        </authorList>
    </citation>
    <scope>NUCLEOTIDE SEQUENCE [LARGE SCALE GENOMIC DNA]</scope>
    <source>
        <strain evidence="8">DSM 19732 / NBRC 101661 / EBR45</strain>
    </source>
</reference>
<dbReference type="GO" id="GO:0008983">
    <property type="term" value="F:protein-glutamate O-methyltransferase activity"/>
    <property type="evidence" value="ECO:0007669"/>
    <property type="project" value="UniProtKB-EC"/>
</dbReference>
<evidence type="ECO:0000256" key="1">
    <source>
        <dbReference type="ARBA" id="ARBA00001541"/>
    </source>
</evidence>
<evidence type="ECO:0000256" key="4">
    <source>
        <dbReference type="ARBA" id="ARBA00022679"/>
    </source>
</evidence>
<dbReference type="SUPFAM" id="SSF47757">
    <property type="entry name" value="Chemotaxis receptor methyltransferase CheR, N-terminal domain"/>
    <property type="match status" value="1"/>
</dbReference>
<dbReference type="EMBL" id="CP003065">
    <property type="protein sequence ID" value="AEV68627.1"/>
    <property type="molecule type" value="Genomic_DNA"/>
</dbReference>
<dbReference type="AlphaFoldDB" id="G8LW23"/>
<dbReference type="InterPro" id="IPR022642">
    <property type="entry name" value="CheR_C"/>
</dbReference>
<evidence type="ECO:0000313" key="7">
    <source>
        <dbReference type="EMBL" id="AEV68627.1"/>
    </source>
</evidence>
<evidence type="ECO:0000256" key="3">
    <source>
        <dbReference type="ARBA" id="ARBA00022603"/>
    </source>
</evidence>
<dbReference type="PRINTS" id="PR00996">
    <property type="entry name" value="CHERMTFRASE"/>
</dbReference>
<dbReference type="GO" id="GO:0032259">
    <property type="term" value="P:methylation"/>
    <property type="evidence" value="ECO:0007669"/>
    <property type="project" value="UniProtKB-KW"/>
</dbReference>
<dbReference type="Gene3D" id="3.40.50.150">
    <property type="entry name" value="Vaccinia Virus protein VP39"/>
    <property type="match status" value="1"/>
</dbReference>
<accession>G8LW23</accession>
<dbReference type="InterPro" id="IPR029063">
    <property type="entry name" value="SAM-dependent_MTases_sf"/>
</dbReference>
<evidence type="ECO:0000259" key="6">
    <source>
        <dbReference type="PROSITE" id="PS50123"/>
    </source>
</evidence>
<dbReference type="PROSITE" id="PS50123">
    <property type="entry name" value="CHER"/>
    <property type="match status" value="1"/>
</dbReference>
<dbReference type="Gene3D" id="1.10.155.10">
    <property type="entry name" value="Chemotaxis receptor methyltransferase CheR, N-terminal domain"/>
    <property type="match status" value="1"/>
</dbReference>
<dbReference type="Pfam" id="PF03705">
    <property type="entry name" value="CheR_N"/>
    <property type="match status" value="1"/>
</dbReference>
<dbReference type="InterPro" id="IPR026024">
    <property type="entry name" value="Chemotaxis_MeTrfase_CheR"/>
</dbReference>
<dbReference type="PANTHER" id="PTHR24422">
    <property type="entry name" value="CHEMOTAXIS PROTEIN METHYLTRANSFERASE"/>
    <property type="match status" value="1"/>
</dbReference>
<keyword evidence="3 7" id="KW-0489">Methyltransferase</keyword>
<proteinExistence type="predicted"/>
<dbReference type="PANTHER" id="PTHR24422:SF19">
    <property type="entry name" value="CHEMOTAXIS PROTEIN METHYLTRANSFERASE"/>
    <property type="match status" value="1"/>
</dbReference>
<dbReference type="InterPro" id="IPR036804">
    <property type="entry name" value="CheR_N_sf"/>
</dbReference>
<dbReference type="eggNOG" id="COG1352">
    <property type="taxonomic scope" value="Bacteria"/>
</dbReference>
<comment type="catalytic activity">
    <reaction evidence="1">
        <text>L-glutamyl-[protein] + S-adenosyl-L-methionine = [protein]-L-glutamate 5-O-methyl ester + S-adenosyl-L-homocysteine</text>
        <dbReference type="Rhea" id="RHEA:24452"/>
        <dbReference type="Rhea" id="RHEA-COMP:10208"/>
        <dbReference type="Rhea" id="RHEA-COMP:10311"/>
        <dbReference type="ChEBI" id="CHEBI:29973"/>
        <dbReference type="ChEBI" id="CHEBI:57856"/>
        <dbReference type="ChEBI" id="CHEBI:59789"/>
        <dbReference type="ChEBI" id="CHEBI:82795"/>
        <dbReference type="EC" id="2.1.1.80"/>
    </reaction>
</comment>
<dbReference type="EC" id="2.1.1.80" evidence="2"/>
<evidence type="ECO:0000256" key="2">
    <source>
        <dbReference type="ARBA" id="ARBA00012534"/>
    </source>
</evidence>
<dbReference type="SMART" id="SM00138">
    <property type="entry name" value="MeTrc"/>
    <property type="match status" value="1"/>
</dbReference>
<dbReference type="Pfam" id="PF01739">
    <property type="entry name" value="CheR"/>
    <property type="match status" value="1"/>
</dbReference>
<dbReference type="KEGG" id="ccl:Clocl_2029"/>
<keyword evidence="8" id="KW-1185">Reference proteome</keyword>
<gene>
    <name evidence="7" type="ordered locus">Clocl_2029</name>
</gene>
<keyword evidence="4" id="KW-0808">Transferase</keyword>
<protein>
    <recommendedName>
        <fullName evidence="2">protein-glutamate O-methyltransferase</fullName>
        <ecNumber evidence="2">2.1.1.80</ecNumber>
    </recommendedName>
</protein>
<evidence type="ECO:0000313" key="8">
    <source>
        <dbReference type="Proteomes" id="UP000005435"/>
    </source>
</evidence>
<dbReference type="InterPro" id="IPR022641">
    <property type="entry name" value="CheR_N"/>
</dbReference>
<organism evidence="7 8">
    <name type="scientific">Acetivibrio clariflavus (strain DSM 19732 / NBRC 101661 / EBR45)</name>
    <name type="common">Clostridium clariflavum</name>
    <dbReference type="NCBI Taxonomy" id="720554"/>
    <lineage>
        <taxon>Bacteria</taxon>
        <taxon>Bacillati</taxon>
        <taxon>Bacillota</taxon>
        <taxon>Clostridia</taxon>
        <taxon>Eubacteriales</taxon>
        <taxon>Oscillospiraceae</taxon>
        <taxon>Acetivibrio</taxon>
    </lineage>
</organism>
<dbReference type="InterPro" id="IPR050903">
    <property type="entry name" value="Bact_Chemotaxis_MeTrfase"/>
</dbReference>
<keyword evidence="5" id="KW-0949">S-adenosyl-L-methionine</keyword>
<evidence type="ECO:0000256" key="5">
    <source>
        <dbReference type="ARBA" id="ARBA00022691"/>
    </source>
</evidence>
<dbReference type="InterPro" id="IPR000780">
    <property type="entry name" value="CheR_MeTrfase"/>
</dbReference>
<feature type="domain" description="CheR-type methyltransferase" evidence="6">
    <location>
        <begin position="1"/>
        <end position="276"/>
    </location>
</feature>
<dbReference type="PIRSF" id="PIRSF000410">
    <property type="entry name" value="CheR"/>
    <property type="match status" value="1"/>
</dbReference>
<reference evidence="7 8" key="2">
    <citation type="journal article" date="2012" name="Stand. Genomic Sci.">
        <title>Complete Genome Sequence of Clostridium clariflavum DSM 19732.</title>
        <authorList>
            <person name="Izquierdo J.A."/>
            <person name="Goodwin L."/>
            <person name="Davenport K.W."/>
            <person name="Teshima H."/>
            <person name="Bruce D."/>
            <person name="Detter C."/>
            <person name="Tapia R."/>
            <person name="Han S."/>
            <person name="Land M."/>
            <person name="Hauser L."/>
            <person name="Jeffries C.D."/>
            <person name="Han J."/>
            <person name="Pitluck S."/>
            <person name="Nolan M."/>
            <person name="Chen A."/>
            <person name="Huntemann M."/>
            <person name="Mavromatis K."/>
            <person name="Mikhailova N."/>
            <person name="Liolios K."/>
            <person name="Woyke T."/>
            <person name="Lynd L.R."/>
        </authorList>
    </citation>
    <scope>NUCLEOTIDE SEQUENCE [LARGE SCALE GENOMIC DNA]</scope>
    <source>
        <strain evidence="8">DSM 19732 / NBRC 101661 / EBR45</strain>
    </source>
</reference>
<name>G8LW23_ACECE</name>
<dbReference type="SUPFAM" id="SSF53335">
    <property type="entry name" value="S-adenosyl-L-methionine-dependent methyltransferases"/>
    <property type="match status" value="1"/>
</dbReference>
<dbReference type="Proteomes" id="UP000005435">
    <property type="component" value="Chromosome"/>
</dbReference>
<sequence length="276" mass="32427">MVNAMLSITDKEFYKLADFIKANYGINLSEKKKALVVGRLQNLLIEKNFRSFSQYIDYVMGDKTGDALKTLVDKITTNHTYFMREPEHFHFFKTTVLPYLSEHAKNTRDLRIWSAGCSSGEEPYTLAMIIADYFGNEKVLWDTKILATDISVKVLEEAKKGVYSNESLQSLPADWRNRYFQRINDEKSVIADRIKNEVIFRIFNLMNTSLPFKKKFHVIFCRNVMIYFDAATKRDLVNRFYEHTEQGGYLFIGHSESLNREETKYKYIMPAVYRKE</sequence>
<dbReference type="HOGENOM" id="CLU_025854_0_0_9"/>